<gene>
    <name evidence="3" type="primary">Necator_chrI.g3028</name>
    <name evidence="3" type="ORF">RB195_006899</name>
</gene>
<dbReference type="Proteomes" id="UP001303046">
    <property type="component" value="Unassembled WGS sequence"/>
</dbReference>
<feature type="compositionally biased region" description="Polar residues" evidence="2">
    <location>
        <begin position="62"/>
        <end position="74"/>
    </location>
</feature>
<evidence type="ECO:0000256" key="2">
    <source>
        <dbReference type="SAM" id="MobiDB-lite"/>
    </source>
</evidence>
<accession>A0ABR1BUR2</accession>
<dbReference type="EMBL" id="JAVFWL010000001">
    <property type="protein sequence ID" value="KAK6730116.1"/>
    <property type="molecule type" value="Genomic_DNA"/>
</dbReference>
<reference evidence="3 4" key="1">
    <citation type="submission" date="2023-08" db="EMBL/GenBank/DDBJ databases">
        <title>A Necator americanus chromosomal reference genome.</title>
        <authorList>
            <person name="Ilik V."/>
            <person name="Petrzelkova K.J."/>
            <person name="Pardy F."/>
            <person name="Fuh T."/>
            <person name="Niatou-Singa F.S."/>
            <person name="Gouil Q."/>
            <person name="Baker L."/>
            <person name="Ritchie M.E."/>
            <person name="Jex A.R."/>
            <person name="Gazzola D."/>
            <person name="Li H."/>
            <person name="Toshio Fujiwara R."/>
            <person name="Zhan B."/>
            <person name="Aroian R.V."/>
            <person name="Pafco B."/>
            <person name="Schwarz E.M."/>
        </authorList>
    </citation>
    <scope>NUCLEOTIDE SEQUENCE [LARGE SCALE GENOMIC DNA]</scope>
    <source>
        <strain evidence="3 4">Aroian</strain>
        <tissue evidence="3">Whole animal</tissue>
    </source>
</reference>
<evidence type="ECO:0000256" key="1">
    <source>
        <dbReference type="SAM" id="Coils"/>
    </source>
</evidence>
<protein>
    <recommendedName>
        <fullName evidence="5">RanBP2-type domain-containing protein</fullName>
    </recommendedName>
</protein>
<sequence length="327" mass="36458">MEGDASSPSTSSSSDHVQSIKDFNLRKFDKLVKRMGRKLLPKPCDTIFVPSAIPSCSRHMSHSPSAGDSQNLLHNESDRRKSSAPACGLTVDTSGGETAGSGYGWLTASEAPEPYHGVASVVRAQQIALQMVKERIRLTKQQIDACRKDEQLIADFVADALAEEMNVDRTKLSYKKLEEQVKHLEEEIEELRKLSPRVVPPPRPARPNHHLTWFCVRCLEENTTSSYRCRCSFPRPAIDPREAVRCNCAHCTPASGRKHERTSEPQGIGKSTGFYFEEWTFREGFIKFGEAFDGECSLSKIVLSSKTEHLLTQAIVGLKRPETRAVA</sequence>
<keyword evidence="4" id="KW-1185">Reference proteome</keyword>
<proteinExistence type="predicted"/>
<name>A0ABR1BUR2_NECAM</name>
<evidence type="ECO:0000313" key="3">
    <source>
        <dbReference type="EMBL" id="KAK6730116.1"/>
    </source>
</evidence>
<feature type="coiled-coil region" evidence="1">
    <location>
        <begin position="129"/>
        <end position="194"/>
    </location>
</feature>
<evidence type="ECO:0000313" key="4">
    <source>
        <dbReference type="Proteomes" id="UP001303046"/>
    </source>
</evidence>
<evidence type="ECO:0008006" key="5">
    <source>
        <dbReference type="Google" id="ProtNLM"/>
    </source>
</evidence>
<feature type="region of interest" description="Disordered" evidence="2">
    <location>
        <begin position="58"/>
        <end position="93"/>
    </location>
</feature>
<keyword evidence="1" id="KW-0175">Coiled coil</keyword>
<comment type="caution">
    <text evidence="3">The sequence shown here is derived from an EMBL/GenBank/DDBJ whole genome shotgun (WGS) entry which is preliminary data.</text>
</comment>
<organism evidence="3 4">
    <name type="scientific">Necator americanus</name>
    <name type="common">Human hookworm</name>
    <dbReference type="NCBI Taxonomy" id="51031"/>
    <lineage>
        <taxon>Eukaryota</taxon>
        <taxon>Metazoa</taxon>
        <taxon>Ecdysozoa</taxon>
        <taxon>Nematoda</taxon>
        <taxon>Chromadorea</taxon>
        <taxon>Rhabditida</taxon>
        <taxon>Rhabditina</taxon>
        <taxon>Rhabditomorpha</taxon>
        <taxon>Strongyloidea</taxon>
        <taxon>Ancylostomatidae</taxon>
        <taxon>Bunostominae</taxon>
        <taxon>Necator</taxon>
    </lineage>
</organism>